<keyword evidence="8" id="KW-0472">Membrane</keyword>
<name>A0A0A2VBV6_BEABA</name>
<dbReference type="InterPro" id="IPR007219">
    <property type="entry name" value="XnlR_reg_dom"/>
</dbReference>
<dbReference type="AlphaFoldDB" id="A0A0A2VBV6"/>
<dbReference type="GO" id="GO:0006351">
    <property type="term" value="P:DNA-templated transcription"/>
    <property type="evidence" value="ECO:0007669"/>
    <property type="project" value="InterPro"/>
</dbReference>
<gene>
    <name evidence="10" type="ORF">BBAD15_g9379</name>
</gene>
<feature type="compositionally biased region" description="Pro residues" evidence="7">
    <location>
        <begin position="112"/>
        <end position="122"/>
    </location>
</feature>
<evidence type="ECO:0000256" key="1">
    <source>
        <dbReference type="ARBA" id="ARBA00022723"/>
    </source>
</evidence>
<evidence type="ECO:0000256" key="2">
    <source>
        <dbReference type="ARBA" id="ARBA00022833"/>
    </source>
</evidence>
<dbReference type="Pfam" id="PF04082">
    <property type="entry name" value="Fungal_trans"/>
    <property type="match status" value="1"/>
</dbReference>
<dbReference type="eggNOG" id="ENOG502QR1M">
    <property type="taxonomic scope" value="Eukaryota"/>
</dbReference>
<dbReference type="HOGENOM" id="CLU_007003_0_2_1"/>
<evidence type="ECO:0000256" key="3">
    <source>
        <dbReference type="ARBA" id="ARBA00023015"/>
    </source>
</evidence>
<dbReference type="Proteomes" id="UP000030106">
    <property type="component" value="Unassembled WGS sequence"/>
</dbReference>
<protein>
    <submittedName>
        <fullName evidence="10">Nitrogen assimilation transcription factor nit-4</fullName>
    </submittedName>
</protein>
<dbReference type="STRING" id="1245745.A0A0A2VBV6"/>
<feature type="region of interest" description="Disordered" evidence="7">
    <location>
        <begin position="36"/>
        <end position="58"/>
    </location>
</feature>
<sequence length="627" mass="70337">MLGRMPSSDAIRIIDSTRNEPSAEKILALIRDGLARQNKQRTLPPGCSNPTTPGVQDEYHHRPEALETRHSVATTTHSSTSDPPRPSPRTAHQHSGGTLLSPNLHASSSSSSPPPPPPPPPNQLESSSPTWSCVTDNVVLTHHLLALYFCWEYPSFAPLSKEHFLYDFSHRRHRYCSPMLVNALLALGCHLSERPNLHGDAFFAESQRLFLASASAPGSRSHQFLPTIQALVIMSLREARCGRAVQSQHYAKLAIRLAIEMGLHIVAAERDDEERVVLLKTFWGAFTLHQTWSLMTGTVPQCTRHIKLPPKPANNTDVETPPWIPYVDGNAHLLPFIQLSNVRSIYRCFGDLSELVHQSLYLLFCPEETLTATTLLRNYHQYLDWYDQLPEALRLGYNSTPAVLFTHLYYHFAILLLFRRFIKLRVIGSETLPWQVCSQSADAIQNLVMSYSKLYTLRRTASFLPYIMFTATTTLIAIAAARLHLDLGESVLDAPAIADCRAREALRQNIESFIEIAPHHPFASQALFYLQRLADGWGLDVDGGMPPVYGYSDPEQQGDSSSFRFSPPREAENITHKWHENADSVEDHGAKGAQTNMEASISHLFWLQEQHLPLDMGALEQAGFKPL</sequence>
<comment type="caution">
    <text evidence="10">The sequence shown here is derived from an EMBL/GenBank/DDBJ whole genome shotgun (WGS) entry which is preliminary data.</text>
</comment>
<dbReference type="CDD" id="cd12148">
    <property type="entry name" value="fungal_TF_MHR"/>
    <property type="match status" value="1"/>
</dbReference>
<dbReference type="PANTHER" id="PTHR31313">
    <property type="entry name" value="TY1 ENHANCER ACTIVATOR"/>
    <property type="match status" value="1"/>
</dbReference>
<evidence type="ECO:0000256" key="5">
    <source>
        <dbReference type="ARBA" id="ARBA00023163"/>
    </source>
</evidence>
<keyword evidence="4" id="KW-0238">DNA-binding</keyword>
<dbReference type="SMART" id="SM00906">
    <property type="entry name" value="Fungal_trans"/>
    <property type="match status" value="1"/>
</dbReference>
<keyword evidence="1" id="KW-0479">Metal-binding</keyword>
<feature type="transmembrane region" description="Helical" evidence="8">
    <location>
        <begin position="463"/>
        <end position="485"/>
    </location>
</feature>
<reference evidence="10 11" key="1">
    <citation type="submission" date="2012-10" db="EMBL/GenBank/DDBJ databases">
        <title>Genome sequencing and analysis of entomopathogenic fungi Beauveria bassiana D1-5.</title>
        <authorList>
            <person name="Li Q."/>
            <person name="Wang L."/>
            <person name="Zhang Z."/>
            <person name="Wang Q."/>
            <person name="Ren J."/>
            <person name="Wang M."/>
            <person name="Xu W."/>
            <person name="Wang J."/>
            <person name="Lu Y."/>
            <person name="Du Q."/>
            <person name="Sun Z."/>
        </authorList>
    </citation>
    <scope>NUCLEOTIDE SEQUENCE [LARGE SCALE GENOMIC DNA]</scope>
    <source>
        <strain evidence="10 11">D1-5</strain>
    </source>
</reference>
<keyword evidence="2" id="KW-0862">Zinc</keyword>
<keyword evidence="3" id="KW-0805">Transcription regulation</keyword>
<keyword evidence="5" id="KW-0804">Transcription</keyword>
<evidence type="ECO:0000256" key="4">
    <source>
        <dbReference type="ARBA" id="ARBA00023125"/>
    </source>
</evidence>
<dbReference type="GO" id="GO:0008270">
    <property type="term" value="F:zinc ion binding"/>
    <property type="evidence" value="ECO:0007669"/>
    <property type="project" value="InterPro"/>
</dbReference>
<feature type="transmembrane region" description="Helical" evidence="8">
    <location>
        <begin position="399"/>
        <end position="418"/>
    </location>
</feature>
<evidence type="ECO:0000313" key="11">
    <source>
        <dbReference type="Proteomes" id="UP000030106"/>
    </source>
</evidence>
<feature type="region of interest" description="Disordered" evidence="7">
    <location>
        <begin position="70"/>
        <end position="128"/>
    </location>
</feature>
<evidence type="ECO:0000256" key="7">
    <source>
        <dbReference type="SAM" id="MobiDB-lite"/>
    </source>
</evidence>
<feature type="domain" description="Xylanolytic transcriptional activator regulatory" evidence="9">
    <location>
        <begin position="247"/>
        <end position="318"/>
    </location>
</feature>
<evidence type="ECO:0000259" key="9">
    <source>
        <dbReference type="SMART" id="SM00906"/>
    </source>
</evidence>
<proteinExistence type="predicted"/>
<keyword evidence="6" id="KW-0539">Nucleus</keyword>
<evidence type="ECO:0000256" key="8">
    <source>
        <dbReference type="SAM" id="Phobius"/>
    </source>
</evidence>
<accession>A0A0A2VBV6</accession>
<keyword evidence="8" id="KW-1133">Transmembrane helix</keyword>
<feature type="compositionally biased region" description="Low complexity" evidence="7">
    <location>
        <begin position="71"/>
        <end position="82"/>
    </location>
</feature>
<feature type="compositionally biased region" description="Low complexity" evidence="7">
    <location>
        <begin position="99"/>
        <end position="111"/>
    </location>
</feature>
<dbReference type="InterPro" id="IPR051615">
    <property type="entry name" value="Transcr_Regulatory_Elem"/>
</dbReference>
<dbReference type="EMBL" id="ANFO01000951">
    <property type="protein sequence ID" value="KGQ05376.1"/>
    <property type="molecule type" value="Genomic_DNA"/>
</dbReference>
<evidence type="ECO:0000313" key="10">
    <source>
        <dbReference type="EMBL" id="KGQ05376.1"/>
    </source>
</evidence>
<dbReference type="GO" id="GO:0003677">
    <property type="term" value="F:DNA binding"/>
    <property type="evidence" value="ECO:0007669"/>
    <property type="project" value="UniProtKB-KW"/>
</dbReference>
<evidence type="ECO:0000256" key="6">
    <source>
        <dbReference type="ARBA" id="ARBA00023242"/>
    </source>
</evidence>
<dbReference type="PANTHER" id="PTHR31313:SF4">
    <property type="entry name" value="CONIDIAL DEVELOPMENT PROTEIN FLUFFY"/>
    <property type="match status" value="1"/>
</dbReference>
<keyword evidence="8" id="KW-0812">Transmembrane</keyword>
<organism evidence="10 11">
    <name type="scientific">Beauveria bassiana D1-5</name>
    <dbReference type="NCBI Taxonomy" id="1245745"/>
    <lineage>
        <taxon>Eukaryota</taxon>
        <taxon>Fungi</taxon>
        <taxon>Dikarya</taxon>
        <taxon>Ascomycota</taxon>
        <taxon>Pezizomycotina</taxon>
        <taxon>Sordariomycetes</taxon>
        <taxon>Hypocreomycetidae</taxon>
        <taxon>Hypocreales</taxon>
        <taxon>Cordycipitaceae</taxon>
        <taxon>Beauveria</taxon>
    </lineage>
</organism>